<feature type="binding site" evidence="1">
    <location>
        <position position="42"/>
    </location>
    <ligand>
        <name>S-adenosyl-L-methionine</name>
        <dbReference type="ChEBI" id="CHEBI:59789"/>
    </ligand>
</feature>
<dbReference type="EC" id="2.1.1.266" evidence="1"/>
<dbReference type="PANTHER" id="PTHR37426">
    <property type="entry name" value="RIBOSOMAL RNA LARGE SUBUNIT METHYLTRANSFERASE J"/>
    <property type="match status" value="1"/>
</dbReference>
<dbReference type="Pfam" id="PF04378">
    <property type="entry name" value="RsmJ"/>
    <property type="match status" value="1"/>
</dbReference>
<name>A0A0M7B7F2_9RHOB</name>
<dbReference type="GO" id="GO:0036307">
    <property type="term" value="F:23S rRNA (adenine(2030)-N(6))-methyltransferase activity"/>
    <property type="evidence" value="ECO:0007669"/>
    <property type="project" value="UniProtKB-UniRule"/>
</dbReference>
<dbReference type="PANTHER" id="PTHR37426:SF1">
    <property type="entry name" value="RIBOSOMAL RNA LARGE SUBUNIT METHYLTRANSFERASE J"/>
    <property type="match status" value="1"/>
</dbReference>
<keyword evidence="1 2" id="KW-0808">Transferase</keyword>
<dbReference type="InterPro" id="IPR029063">
    <property type="entry name" value="SAM-dependent_MTases_sf"/>
</dbReference>
<dbReference type="Proteomes" id="UP000049455">
    <property type="component" value="Unassembled WGS sequence"/>
</dbReference>
<feature type="binding site" evidence="1">
    <location>
        <position position="97"/>
    </location>
    <ligand>
        <name>S-adenosyl-L-methionine</name>
        <dbReference type="ChEBI" id="CHEBI:59789"/>
    </ligand>
</feature>
<comment type="function">
    <text evidence="1">Specifically methylates the adenine in position 2030 of 23S rRNA.</text>
</comment>
<dbReference type="OrthoDB" id="9791274at2"/>
<dbReference type="InterPro" id="IPR007473">
    <property type="entry name" value="RlmJ"/>
</dbReference>
<dbReference type="GO" id="GO:0005829">
    <property type="term" value="C:cytosol"/>
    <property type="evidence" value="ECO:0007669"/>
    <property type="project" value="TreeGrafter"/>
</dbReference>
<dbReference type="SUPFAM" id="SSF53335">
    <property type="entry name" value="S-adenosyl-L-methionine-dependent methyltransferases"/>
    <property type="match status" value="1"/>
</dbReference>
<keyword evidence="1" id="KW-0698">rRNA processing</keyword>
<keyword evidence="1" id="KW-0949">S-adenosyl-L-methionine</keyword>
<dbReference type="AlphaFoldDB" id="A0A0M7B7F2"/>
<keyword evidence="1" id="KW-0694">RNA-binding</keyword>
<comment type="subunit">
    <text evidence="1">Monomer.</text>
</comment>
<protein>
    <recommendedName>
        <fullName evidence="1">Ribosomal RNA large subunit methyltransferase J</fullName>
        <ecNumber evidence="1">2.1.1.266</ecNumber>
    </recommendedName>
    <alternativeName>
        <fullName evidence="1">23S rRNA (adenine(2030)-N6)-methyltransferase</fullName>
    </alternativeName>
    <alternativeName>
        <fullName evidence="1">23S rRNA m6A2030 methyltransferase</fullName>
    </alternativeName>
</protein>
<keyword evidence="3" id="KW-1185">Reference proteome</keyword>
<feature type="site" description="Interaction with substrate rRNA" evidence="1">
    <location>
        <position position="4"/>
    </location>
</feature>
<sequence length="259" mass="28435">MLSYQHGYHAGNAADVHKHAALCTALEYLARKDKALSYLETHAGRGLYDLSDPAAAKTGEAAQGVGRLLKRFPADHPYPAALARVRAAHGPDAYPGSPLLAATLLRRFDRIDMAELHPAEFAALERALPESPNTRAHHRDGVEMARALTPPDPRRGLMLIDPSWELRDDYARMAALLPAIRRKWGVGALMLWYPLLADGRHRPMTRALREAIPDVTLHEVRFPPARAGHGMQGSGLALVNPPWGLEQALPALSAIFEEK</sequence>
<organism evidence="2 3">
    <name type="scientific">Jannaschia seosinensis</name>
    <dbReference type="NCBI Taxonomy" id="313367"/>
    <lineage>
        <taxon>Bacteria</taxon>
        <taxon>Pseudomonadati</taxon>
        <taxon>Pseudomonadota</taxon>
        <taxon>Alphaproteobacteria</taxon>
        <taxon>Rhodobacterales</taxon>
        <taxon>Roseobacteraceae</taxon>
        <taxon>Jannaschia</taxon>
    </lineage>
</organism>
<gene>
    <name evidence="1 2" type="primary">rlmJ</name>
    <name evidence="2" type="ORF">JSE7799_00439</name>
</gene>
<feature type="binding site" evidence="1">
    <location>
        <position position="115"/>
    </location>
    <ligand>
        <name>S-adenosyl-L-methionine</name>
        <dbReference type="ChEBI" id="CHEBI:59789"/>
    </ligand>
</feature>
<dbReference type="RefSeq" id="WP_055662143.1">
    <property type="nucleotide sequence ID" value="NZ_CYPR01000021.1"/>
</dbReference>
<feature type="binding site" evidence="1">
    <location>
        <position position="161"/>
    </location>
    <ligand>
        <name>S-adenosyl-L-methionine</name>
        <dbReference type="ChEBI" id="CHEBI:59789"/>
    </ligand>
</feature>
<keyword evidence="1 2" id="KW-0489">Methyltransferase</keyword>
<evidence type="ECO:0000256" key="1">
    <source>
        <dbReference type="HAMAP-Rule" id="MF_00934"/>
    </source>
</evidence>
<feature type="binding site" evidence="1">
    <location>
        <begin position="140"/>
        <end position="141"/>
    </location>
    <ligand>
        <name>S-adenosyl-L-methionine</name>
        <dbReference type="ChEBI" id="CHEBI:59789"/>
    </ligand>
</feature>
<evidence type="ECO:0000313" key="2">
    <source>
        <dbReference type="EMBL" id="CUH18501.1"/>
    </source>
</evidence>
<evidence type="ECO:0000313" key="3">
    <source>
        <dbReference type="Proteomes" id="UP000049455"/>
    </source>
</evidence>
<dbReference type="GO" id="GO:0003723">
    <property type="term" value="F:RNA binding"/>
    <property type="evidence" value="ECO:0007669"/>
    <property type="project" value="UniProtKB-UniRule"/>
</dbReference>
<dbReference type="Gene3D" id="3.40.50.150">
    <property type="entry name" value="Vaccinia Virus protein VP39"/>
    <property type="match status" value="1"/>
</dbReference>
<comment type="catalytic activity">
    <reaction evidence="1">
        <text>adenosine(2030) in 23S rRNA + S-adenosyl-L-methionine = N(6)-methyladenosine(2030) in 23S rRNA + S-adenosyl-L-homocysteine + H(+)</text>
        <dbReference type="Rhea" id="RHEA:43736"/>
        <dbReference type="Rhea" id="RHEA-COMP:10668"/>
        <dbReference type="Rhea" id="RHEA-COMP:10669"/>
        <dbReference type="ChEBI" id="CHEBI:15378"/>
        <dbReference type="ChEBI" id="CHEBI:57856"/>
        <dbReference type="ChEBI" id="CHEBI:59789"/>
        <dbReference type="ChEBI" id="CHEBI:74411"/>
        <dbReference type="ChEBI" id="CHEBI:74449"/>
        <dbReference type="EC" id="2.1.1.266"/>
    </reaction>
</comment>
<dbReference type="EMBL" id="CYPR01000021">
    <property type="protein sequence ID" value="CUH18501.1"/>
    <property type="molecule type" value="Genomic_DNA"/>
</dbReference>
<comment type="similarity">
    <text evidence="1">Belongs to the RlmJ family.</text>
</comment>
<accession>A0A0M7B7F2</accession>
<feature type="binding site" evidence="1">
    <location>
        <position position="19"/>
    </location>
    <ligand>
        <name>S-adenosyl-L-methionine</name>
        <dbReference type="ChEBI" id="CHEBI:59789"/>
    </ligand>
</feature>
<proteinExistence type="inferred from homology"/>
<dbReference type="STRING" id="313367.JSE7799_00439"/>
<reference evidence="2 3" key="1">
    <citation type="submission" date="2015-09" db="EMBL/GenBank/DDBJ databases">
        <authorList>
            <person name="Jackson K.R."/>
            <person name="Lunt B.L."/>
            <person name="Fisher J.N.B."/>
            <person name="Gardner A.V."/>
            <person name="Bailey M.E."/>
            <person name="Deus L.M."/>
            <person name="Earl A.S."/>
            <person name="Gibby P.D."/>
            <person name="Hartmann K.A."/>
            <person name="Liu J.E."/>
            <person name="Manci A.M."/>
            <person name="Nielsen D.A."/>
            <person name="Solomon M.B."/>
            <person name="Breakwell D.P."/>
            <person name="Burnett S.H."/>
            <person name="Grose J.H."/>
        </authorList>
    </citation>
    <scope>NUCLEOTIDE SEQUENCE [LARGE SCALE GENOMIC DNA]</scope>
    <source>
        <strain evidence="2 3">CECT 7799</strain>
    </source>
</reference>
<dbReference type="GO" id="GO:0070475">
    <property type="term" value="P:rRNA base methylation"/>
    <property type="evidence" value="ECO:0007669"/>
    <property type="project" value="UniProtKB-UniRule"/>
</dbReference>
<feature type="active site" description="Proton acceptor" evidence="1">
    <location>
        <position position="161"/>
    </location>
</feature>
<dbReference type="HAMAP" id="MF_00934">
    <property type="entry name" value="23SrRNA_methyltr_J"/>
    <property type="match status" value="1"/>
</dbReference>